<dbReference type="InterPro" id="IPR003599">
    <property type="entry name" value="Ig_sub"/>
</dbReference>
<dbReference type="InterPro" id="IPR036179">
    <property type="entry name" value="Ig-like_dom_sf"/>
</dbReference>
<evidence type="ECO:0000259" key="7">
    <source>
        <dbReference type="PROSITE" id="PS50835"/>
    </source>
</evidence>
<evidence type="ECO:0000256" key="4">
    <source>
        <dbReference type="ARBA" id="ARBA00023157"/>
    </source>
</evidence>
<comment type="subcellular location">
    <subcellularLocation>
        <location evidence="1">Secreted</location>
    </subcellularLocation>
</comment>
<reference evidence="10" key="2">
    <citation type="submission" date="2025-09" db="UniProtKB">
        <authorList>
            <consortium name="Ensembl"/>
        </authorList>
    </citation>
    <scope>IDENTIFICATION</scope>
</reference>
<dbReference type="InterPro" id="IPR036058">
    <property type="entry name" value="Kazal_dom_sf"/>
</dbReference>
<dbReference type="InterPro" id="IPR002350">
    <property type="entry name" value="Kazal_dom"/>
</dbReference>
<evidence type="ECO:0000256" key="3">
    <source>
        <dbReference type="ARBA" id="ARBA00022729"/>
    </source>
</evidence>
<dbReference type="GO" id="GO:0009966">
    <property type="term" value="P:regulation of signal transduction"/>
    <property type="evidence" value="ECO:0007669"/>
    <property type="project" value="TreeGrafter"/>
</dbReference>
<evidence type="ECO:0000313" key="10">
    <source>
        <dbReference type="Ensembl" id="ENSHCOP00000016240.1"/>
    </source>
</evidence>
<evidence type="ECO:0000256" key="5">
    <source>
        <dbReference type="ARBA" id="ARBA00023319"/>
    </source>
</evidence>
<name>A0A3Q3DN19_HIPCM</name>
<dbReference type="InterPro" id="IPR003598">
    <property type="entry name" value="Ig_sub2"/>
</dbReference>
<dbReference type="PANTHER" id="PTHR14186:SF25">
    <property type="entry name" value="KAZAL-TYPE SERINE PEPTIDASE INHIBITOR DOMAIN 3"/>
    <property type="match status" value="1"/>
</dbReference>
<dbReference type="PROSITE" id="PS51465">
    <property type="entry name" value="KAZAL_2"/>
    <property type="match status" value="1"/>
</dbReference>
<evidence type="ECO:0000259" key="8">
    <source>
        <dbReference type="PROSITE" id="PS51323"/>
    </source>
</evidence>
<keyword evidence="2" id="KW-0964">Secreted</keyword>
<evidence type="ECO:0000256" key="2">
    <source>
        <dbReference type="ARBA" id="ARBA00022525"/>
    </source>
</evidence>
<keyword evidence="5" id="KW-0393">Immunoglobulin domain</keyword>
<dbReference type="PROSITE" id="PS51323">
    <property type="entry name" value="IGFBP_N_2"/>
    <property type="match status" value="1"/>
</dbReference>
<feature type="domain" description="Kazal-like" evidence="9">
    <location>
        <begin position="77"/>
        <end position="140"/>
    </location>
</feature>
<dbReference type="SMART" id="SM00280">
    <property type="entry name" value="KAZAL"/>
    <property type="match status" value="1"/>
</dbReference>
<evidence type="ECO:0000256" key="1">
    <source>
        <dbReference type="ARBA" id="ARBA00004613"/>
    </source>
</evidence>
<dbReference type="InterPro" id="IPR013783">
    <property type="entry name" value="Ig-like_fold"/>
</dbReference>
<evidence type="ECO:0000313" key="11">
    <source>
        <dbReference type="Proteomes" id="UP000264820"/>
    </source>
</evidence>
<feature type="region of interest" description="Disordered" evidence="6">
    <location>
        <begin position="1"/>
        <end position="20"/>
    </location>
</feature>
<sequence>ANVTPAEASLSPSGPTPTDAAAPPAGCGPCQADLCPATSGCRAGVVTDRCGCCLECANLEGQACDPGRTNVRFGLCGAGLRCQADPRPAGWGRSHQVCVCEEREAVCGSDGVTYANMCHFKVVAFSDPKLHTRGRGPCKTVPVIKVGPKSQVNGSGSHLVFLCEVFAFPMAAVEWRDDHDDVILPGDDPHISVQSRGGPLQFELSSWLQIEGAEPQDSGTYHCIARNSLGSSSASAALGVLPAGEVSLISSRIIQFSLLNAPLITHTSDWSHDFALF</sequence>
<dbReference type="GO" id="GO:0005520">
    <property type="term" value="F:insulin-like growth factor binding"/>
    <property type="evidence" value="ECO:0007669"/>
    <property type="project" value="InterPro"/>
</dbReference>
<dbReference type="InterPro" id="IPR000867">
    <property type="entry name" value="IGFBP-like"/>
</dbReference>
<feature type="compositionally biased region" description="Low complexity" evidence="6">
    <location>
        <begin position="11"/>
        <end position="20"/>
    </location>
</feature>
<dbReference type="GeneTree" id="ENSGT00530000063555"/>
<dbReference type="GO" id="GO:0005615">
    <property type="term" value="C:extracellular space"/>
    <property type="evidence" value="ECO:0007669"/>
    <property type="project" value="TreeGrafter"/>
</dbReference>
<dbReference type="Gene3D" id="3.30.60.30">
    <property type="match status" value="1"/>
</dbReference>
<protein>
    <submittedName>
        <fullName evidence="10">Kazal-type serine peptidase inhibitor domain 3</fullName>
    </submittedName>
</protein>
<feature type="domain" description="IGFBP N-terminal" evidence="8">
    <location>
        <begin position="23"/>
        <end position="101"/>
    </location>
</feature>
<feature type="domain" description="Ig-like" evidence="7">
    <location>
        <begin position="142"/>
        <end position="239"/>
    </location>
</feature>
<dbReference type="Pfam" id="PF07648">
    <property type="entry name" value="Kazal_2"/>
    <property type="match status" value="1"/>
</dbReference>
<dbReference type="Proteomes" id="UP000264820">
    <property type="component" value="Unplaced"/>
</dbReference>
<dbReference type="Gene3D" id="2.60.40.10">
    <property type="entry name" value="Immunoglobulins"/>
    <property type="match status" value="1"/>
</dbReference>
<evidence type="ECO:0000256" key="6">
    <source>
        <dbReference type="SAM" id="MobiDB-lite"/>
    </source>
</evidence>
<evidence type="ECO:0000259" key="9">
    <source>
        <dbReference type="PROSITE" id="PS51465"/>
    </source>
</evidence>
<dbReference type="SMART" id="SM00409">
    <property type="entry name" value="IG"/>
    <property type="match status" value="1"/>
</dbReference>
<dbReference type="InterPro" id="IPR013098">
    <property type="entry name" value="Ig_I-set"/>
</dbReference>
<dbReference type="SUPFAM" id="SSF48726">
    <property type="entry name" value="Immunoglobulin"/>
    <property type="match status" value="1"/>
</dbReference>
<dbReference type="Gene3D" id="4.10.40.20">
    <property type="match status" value="1"/>
</dbReference>
<dbReference type="GO" id="GO:0001558">
    <property type="term" value="P:regulation of cell growth"/>
    <property type="evidence" value="ECO:0007669"/>
    <property type="project" value="InterPro"/>
</dbReference>
<dbReference type="SUPFAM" id="SSF100895">
    <property type="entry name" value="Kazal-type serine protease inhibitors"/>
    <property type="match status" value="1"/>
</dbReference>
<keyword evidence="11" id="KW-1185">Reference proteome</keyword>
<accession>A0A3Q3DN19</accession>
<dbReference type="InterPro" id="IPR009030">
    <property type="entry name" value="Growth_fac_rcpt_cys_sf"/>
</dbReference>
<dbReference type="Pfam" id="PF00219">
    <property type="entry name" value="IGFBP"/>
    <property type="match status" value="1"/>
</dbReference>
<reference evidence="10" key="1">
    <citation type="submission" date="2025-08" db="UniProtKB">
        <authorList>
            <consortium name="Ensembl"/>
        </authorList>
    </citation>
    <scope>IDENTIFICATION</scope>
</reference>
<proteinExistence type="predicted"/>
<dbReference type="SUPFAM" id="SSF57184">
    <property type="entry name" value="Growth factor receptor domain"/>
    <property type="match status" value="1"/>
</dbReference>
<dbReference type="PANTHER" id="PTHR14186">
    <property type="entry name" value="INSULIN-LIKE GROWTH FACTOR BINDING PROTEIN-RELATED"/>
    <property type="match status" value="1"/>
</dbReference>
<dbReference type="InterPro" id="IPR011390">
    <property type="entry name" value="IGFBP_rP_mac25"/>
</dbReference>
<keyword evidence="4" id="KW-1015">Disulfide bond</keyword>
<keyword evidence="3" id="KW-0732">Signal</keyword>
<dbReference type="SMART" id="SM00408">
    <property type="entry name" value="IGc2"/>
    <property type="match status" value="1"/>
</dbReference>
<dbReference type="OMA" id="CCMVCGQ"/>
<dbReference type="PROSITE" id="PS50835">
    <property type="entry name" value="IG_LIKE"/>
    <property type="match status" value="1"/>
</dbReference>
<organism evidence="10 11">
    <name type="scientific">Hippocampus comes</name>
    <name type="common">Tiger tail seahorse</name>
    <dbReference type="NCBI Taxonomy" id="109280"/>
    <lineage>
        <taxon>Eukaryota</taxon>
        <taxon>Metazoa</taxon>
        <taxon>Chordata</taxon>
        <taxon>Craniata</taxon>
        <taxon>Vertebrata</taxon>
        <taxon>Euteleostomi</taxon>
        <taxon>Actinopterygii</taxon>
        <taxon>Neopterygii</taxon>
        <taxon>Teleostei</taxon>
        <taxon>Neoteleostei</taxon>
        <taxon>Acanthomorphata</taxon>
        <taxon>Syngnathiaria</taxon>
        <taxon>Syngnathiformes</taxon>
        <taxon>Syngnathoidei</taxon>
        <taxon>Syngnathidae</taxon>
        <taxon>Hippocampus</taxon>
    </lineage>
</organism>
<dbReference type="AlphaFoldDB" id="A0A3Q3DN19"/>
<dbReference type="InterPro" id="IPR007110">
    <property type="entry name" value="Ig-like_dom"/>
</dbReference>
<dbReference type="SMART" id="SM00121">
    <property type="entry name" value="IB"/>
    <property type="match status" value="1"/>
</dbReference>
<dbReference type="Pfam" id="PF07679">
    <property type="entry name" value="I-set"/>
    <property type="match status" value="1"/>
</dbReference>
<dbReference type="Ensembl" id="ENSHCOT00000024364.1">
    <property type="protein sequence ID" value="ENSHCOP00000016240.1"/>
    <property type="gene ID" value="ENSHCOG00000019971.1"/>
</dbReference>
<dbReference type="CDD" id="cd00104">
    <property type="entry name" value="KAZAL_FS"/>
    <property type="match status" value="1"/>
</dbReference>